<feature type="region of interest" description="Disordered" evidence="1">
    <location>
        <begin position="1"/>
        <end position="23"/>
    </location>
</feature>
<gene>
    <name evidence="2" type="ORF">BCR26_01370</name>
</gene>
<evidence type="ECO:0000313" key="2">
    <source>
        <dbReference type="EMBL" id="OEH82951.1"/>
    </source>
</evidence>
<dbReference type="AlphaFoldDB" id="A0A1E5KYI9"/>
<evidence type="ECO:0000256" key="1">
    <source>
        <dbReference type="SAM" id="MobiDB-lite"/>
    </source>
</evidence>
<sequence>MNQEEQALADYQETRRQLEEESDALTRIRRQAEQATNDTYSEMQRQIQRFGETNEPMEWARRELSRLEENFFSELDREKRTLSLKEDEAEQAYRKKLQEQTKP</sequence>
<dbReference type="Proteomes" id="UP000095256">
    <property type="component" value="Unassembled WGS sequence"/>
</dbReference>
<evidence type="ECO:0000313" key="3">
    <source>
        <dbReference type="Proteomes" id="UP000095256"/>
    </source>
</evidence>
<accession>A0A1E5KYI9</accession>
<reference evidence="2 3" key="1">
    <citation type="submission" date="2016-09" db="EMBL/GenBank/DDBJ databases">
        <authorList>
            <person name="Capua I."/>
            <person name="De Benedictis P."/>
            <person name="Joannis T."/>
            <person name="Lombin L.H."/>
            <person name="Cattoli G."/>
        </authorList>
    </citation>
    <scope>NUCLEOTIDE SEQUENCE [LARGE SCALE GENOMIC DNA]</scope>
    <source>
        <strain evidence="2 3">LMG 25899</strain>
    </source>
</reference>
<organism evidence="2 3">
    <name type="scientific">Enterococcus rivorum</name>
    <dbReference type="NCBI Taxonomy" id="762845"/>
    <lineage>
        <taxon>Bacteria</taxon>
        <taxon>Bacillati</taxon>
        <taxon>Bacillota</taxon>
        <taxon>Bacilli</taxon>
        <taxon>Lactobacillales</taxon>
        <taxon>Enterococcaceae</taxon>
        <taxon>Enterococcus</taxon>
    </lineage>
</organism>
<name>A0A1E5KYI9_9ENTE</name>
<dbReference type="RefSeq" id="WP_069697906.1">
    <property type="nucleotide sequence ID" value="NZ_JAGGMA010000002.1"/>
</dbReference>
<dbReference type="EMBL" id="MIEK01000012">
    <property type="protein sequence ID" value="OEH82951.1"/>
    <property type="molecule type" value="Genomic_DNA"/>
</dbReference>
<dbReference type="STRING" id="762845.BCR26_01370"/>
<protein>
    <submittedName>
        <fullName evidence="2">Uncharacterized protein</fullName>
    </submittedName>
</protein>
<feature type="compositionally biased region" description="Basic and acidic residues" evidence="1">
    <location>
        <begin position="12"/>
        <end position="23"/>
    </location>
</feature>
<keyword evidence="3" id="KW-1185">Reference proteome</keyword>
<proteinExistence type="predicted"/>
<dbReference type="OrthoDB" id="2185212at2"/>
<comment type="caution">
    <text evidence="2">The sequence shown here is derived from an EMBL/GenBank/DDBJ whole genome shotgun (WGS) entry which is preliminary data.</text>
</comment>